<reference evidence="1" key="1">
    <citation type="submission" date="2021-02" db="EMBL/GenBank/DDBJ databases">
        <authorList>
            <person name="Nowell W R."/>
        </authorList>
    </citation>
    <scope>NUCLEOTIDE SEQUENCE</scope>
</reference>
<comment type="caution">
    <text evidence="1">The sequence shown here is derived from an EMBL/GenBank/DDBJ whole genome shotgun (WGS) entry which is preliminary data.</text>
</comment>
<organism evidence="1 3">
    <name type="scientific">Didymodactylos carnosus</name>
    <dbReference type="NCBI Taxonomy" id="1234261"/>
    <lineage>
        <taxon>Eukaryota</taxon>
        <taxon>Metazoa</taxon>
        <taxon>Spiralia</taxon>
        <taxon>Gnathifera</taxon>
        <taxon>Rotifera</taxon>
        <taxon>Eurotatoria</taxon>
        <taxon>Bdelloidea</taxon>
        <taxon>Philodinida</taxon>
        <taxon>Philodinidae</taxon>
        <taxon>Didymodactylos</taxon>
    </lineage>
</organism>
<evidence type="ECO:0000313" key="3">
    <source>
        <dbReference type="Proteomes" id="UP000663829"/>
    </source>
</evidence>
<dbReference type="EMBL" id="CAJNOQ010024685">
    <property type="protein sequence ID" value="CAF1529887.1"/>
    <property type="molecule type" value="Genomic_DNA"/>
</dbReference>
<dbReference type="Proteomes" id="UP000681722">
    <property type="component" value="Unassembled WGS sequence"/>
</dbReference>
<name>A0A815VBG6_9BILA</name>
<dbReference type="OrthoDB" id="10049552at2759"/>
<proteinExistence type="predicted"/>
<keyword evidence="3" id="KW-1185">Reference proteome</keyword>
<dbReference type="InterPro" id="IPR016035">
    <property type="entry name" value="Acyl_Trfase/lysoPLipase"/>
</dbReference>
<dbReference type="Proteomes" id="UP000663829">
    <property type="component" value="Unassembled WGS sequence"/>
</dbReference>
<dbReference type="EMBL" id="CAJOBC010090267">
    <property type="protein sequence ID" value="CAF4389088.1"/>
    <property type="molecule type" value="Genomic_DNA"/>
</dbReference>
<accession>A0A815VBG6</accession>
<evidence type="ECO:0000313" key="1">
    <source>
        <dbReference type="EMBL" id="CAF1529887.1"/>
    </source>
</evidence>
<dbReference type="SUPFAM" id="SSF52151">
    <property type="entry name" value="FabD/lysophospholipase-like"/>
    <property type="match status" value="1"/>
</dbReference>
<protein>
    <recommendedName>
        <fullName evidence="4">PNPLA domain-containing protein</fullName>
    </recommendedName>
</protein>
<sequence length="120" mass="13792">MQEILMCTTAAPTYFSPHSMVAEKSLYVERGVQANNPTMIAYVKAIQDYQLPRDKIVVLSVVTGDYVPDELGPNRKRNLLFWYDNSEEISKVIWMDQRIISIHKCVLYWTMTNIVGGKFG</sequence>
<dbReference type="AlphaFoldDB" id="A0A815VBG6"/>
<evidence type="ECO:0008006" key="4">
    <source>
        <dbReference type="Google" id="ProtNLM"/>
    </source>
</evidence>
<gene>
    <name evidence="1" type="ORF">GPM918_LOCUS37987</name>
    <name evidence="2" type="ORF">SRO942_LOCUS38778</name>
</gene>
<evidence type="ECO:0000313" key="2">
    <source>
        <dbReference type="EMBL" id="CAF4389088.1"/>
    </source>
</evidence>
<dbReference type="Gene3D" id="3.40.1090.10">
    <property type="entry name" value="Cytosolic phospholipase A2 catalytic domain"/>
    <property type="match status" value="1"/>
</dbReference>